<gene>
    <name evidence="5" type="ORF">B1A_08754</name>
</gene>
<name>T1CF40_9ZZZZ</name>
<evidence type="ECO:0000313" key="5">
    <source>
        <dbReference type="EMBL" id="EQD64649.1"/>
    </source>
</evidence>
<dbReference type="SUPFAM" id="SSF56349">
    <property type="entry name" value="DNA breaking-rejoining enzymes"/>
    <property type="match status" value="1"/>
</dbReference>
<dbReference type="InterPro" id="IPR010998">
    <property type="entry name" value="Integrase_recombinase_N"/>
</dbReference>
<dbReference type="GO" id="GO:0003677">
    <property type="term" value="F:DNA binding"/>
    <property type="evidence" value="ECO:0007669"/>
    <property type="project" value="UniProtKB-KW"/>
</dbReference>
<dbReference type="InterPro" id="IPR011010">
    <property type="entry name" value="DNA_brk_join_enz"/>
</dbReference>
<dbReference type="AlphaFoldDB" id="T1CF40"/>
<dbReference type="PANTHER" id="PTHR30349">
    <property type="entry name" value="PHAGE INTEGRASE-RELATED"/>
    <property type="match status" value="1"/>
</dbReference>
<dbReference type="InterPro" id="IPR050090">
    <property type="entry name" value="Tyrosine_recombinase_XerCD"/>
</dbReference>
<sequence length="278" mass="31953">TLSEIIVRFLTEFAPYHYRQREDKRESWRFECQHLDNFLGKYSIAALMPQLIAKYRDERLKKVSGATVRKELNMLSKVLTVATQEFGIPLPAGNPLPRIRKPKGGKARDRRLTAAEWFALEHECRSSRNPWLWPGVQLAVETGMRQGELLQLRWKMIDRTRCLALLLDPAKLKTEEPRAVPLSKSALMVLDLLPSNDQEDAILPVGKTTLYHAFIAACKRANIDDFTWHDLRHEALSRLAERGDLSLFEIATVSGHKTMQMLKRYTHLQAENIAKKLG</sequence>
<accession>T1CF40</accession>
<dbReference type="CDD" id="cd00796">
    <property type="entry name" value="INT_Rci_Hp1_C"/>
    <property type="match status" value="1"/>
</dbReference>
<dbReference type="GO" id="GO:0015074">
    <property type="term" value="P:DNA integration"/>
    <property type="evidence" value="ECO:0007669"/>
    <property type="project" value="InterPro"/>
</dbReference>
<proteinExistence type="predicted"/>
<dbReference type="PROSITE" id="PS51898">
    <property type="entry name" value="TYR_RECOMBINASE"/>
    <property type="match status" value="1"/>
</dbReference>
<dbReference type="GO" id="GO:0006310">
    <property type="term" value="P:DNA recombination"/>
    <property type="evidence" value="ECO:0007669"/>
    <property type="project" value="UniProtKB-KW"/>
</dbReference>
<feature type="domain" description="Core-binding (CB)" evidence="4">
    <location>
        <begin position="1"/>
        <end position="83"/>
    </location>
</feature>
<evidence type="ECO:0000256" key="2">
    <source>
        <dbReference type="ARBA" id="ARBA00023172"/>
    </source>
</evidence>
<feature type="domain" description="Tyr recombinase" evidence="3">
    <location>
        <begin position="107"/>
        <end position="278"/>
    </location>
</feature>
<dbReference type="InterPro" id="IPR002104">
    <property type="entry name" value="Integrase_catalytic"/>
</dbReference>
<dbReference type="Gene3D" id="1.10.150.130">
    <property type="match status" value="1"/>
</dbReference>
<evidence type="ECO:0000256" key="1">
    <source>
        <dbReference type="ARBA" id="ARBA00023125"/>
    </source>
</evidence>
<evidence type="ECO:0000259" key="3">
    <source>
        <dbReference type="PROSITE" id="PS51898"/>
    </source>
</evidence>
<protein>
    <submittedName>
        <fullName evidence="5">Phage integrase family protein</fullName>
    </submittedName>
</protein>
<dbReference type="EMBL" id="AUZX01006237">
    <property type="protein sequence ID" value="EQD64649.1"/>
    <property type="molecule type" value="Genomic_DNA"/>
</dbReference>
<reference evidence="5" key="2">
    <citation type="journal article" date="2014" name="ISME J.">
        <title>Microbial stratification in low pH oxic and suboxic macroscopic growths along an acid mine drainage.</title>
        <authorList>
            <person name="Mendez-Garcia C."/>
            <person name="Mesa V."/>
            <person name="Sprenger R.R."/>
            <person name="Richter M."/>
            <person name="Diez M.S."/>
            <person name="Solano J."/>
            <person name="Bargiela R."/>
            <person name="Golyshina O.V."/>
            <person name="Manteca A."/>
            <person name="Ramos J.L."/>
            <person name="Gallego J.R."/>
            <person name="Llorente I."/>
            <person name="Martins Dos Santos V.A."/>
            <person name="Jensen O.N."/>
            <person name="Pelaez A.I."/>
            <person name="Sanchez J."/>
            <person name="Ferrer M."/>
        </authorList>
    </citation>
    <scope>NUCLEOTIDE SEQUENCE</scope>
</reference>
<evidence type="ECO:0000259" key="4">
    <source>
        <dbReference type="PROSITE" id="PS51900"/>
    </source>
</evidence>
<dbReference type="Pfam" id="PF00589">
    <property type="entry name" value="Phage_integrase"/>
    <property type="match status" value="1"/>
</dbReference>
<reference evidence="5" key="1">
    <citation type="submission" date="2013-08" db="EMBL/GenBank/DDBJ databases">
        <authorList>
            <person name="Mendez C."/>
            <person name="Richter M."/>
            <person name="Ferrer M."/>
            <person name="Sanchez J."/>
        </authorList>
    </citation>
    <scope>NUCLEOTIDE SEQUENCE</scope>
</reference>
<dbReference type="PROSITE" id="PS51900">
    <property type="entry name" value="CB"/>
    <property type="match status" value="1"/>
</dbReference>
<feature type="non-terminal residue" evidence="5">
    <location>
        <position position="1"/>
    </location>
</feature>
<dbReference type="Gene3D" id="1.10.443.10">
    <property type="entry name" value="Intergrase catalytic core"/>
    <property type="match status" value="1"/>
</dbReference>
<keyword evidence="1" id="KW-0238">DNA-binding</keyword>
<dbReference type="PANTHER" id="PTHR30349:SF94">
    <property type="entry name" value="INTEGRASE_RECOMBINASE HI_1414-RELATED"/>
    <property type="match status" value="1"/>
</dbReference>
<comment type="caution">
    <text evidence="5">The sequence shown here is derived from an EMBL/GenBank/DDBJ whole genome shotgun (WGS) entry which is preliminary data.</text>
</comment>
<dbReference type="InterPro" id="IPR013762">
    <property type="entry name" value="Integrase-like_cat_sf"/>
</dbReference>
<keyword evidence="2" id="KW-0233">DNA recombination</keyword>
<dbReference type="InterPro" id="IPR044068">
    <property type="entry name" value="CB"/>
</dbReference>
<organism evidence="5">
    <name type="scientific">mine drainage metagenome</name>
    <dbReference type="NCBI Taxonomy" id="410659"/>
    <lineage>
        <taxon>unclassified sequences</taxon>
        <taxon>metagenomes</taxon>
        <taxon>ecological metagenomes</taxon>
    </lineage>
</organism>